<dbReference type="Pfam" id="PF13515">
    <property type="entry name" value="FUSC_2"/>
    <property type="match status" value="1"/>
</dbReference>
<dbReference type="EMBL" id="CP034563">
    <property type="protein sequence ID" value="AZQ65431.1"/>
    <property type="molecule type" value="Genomic_DNA"/>
</dbReference>
<feature type="transmembrane region" description="Helical" evidence="5">
    <location>
        <begin position="302"/>
        <end position="321"/>
    </location>
</feature>
<evidence type="ECO:0000313" key="8">
    <source>
        <dbReference type="Proteomes" id="UP000267268"/>
    </source>
</evidence>
<name>A0A3Q9FUJ9_9BACT</name>
<dbReference type="KEGG" id="fll:EI427_24790"/>
<dbReference type="InterPro" id="IPR049453">
    <property type="entry name" value="Memb_transporter_dom"/>
</dbReference>
<dbReference type="AlphaFoldDB" id="A0A3Q9FUJ9"/>
<evidence type="ECO:0000256" key="2">
    <source>
        <dbReference type="ARBA" id="ARBA00022692"/>
    </source>
</evidence>
<evidence type="ECO:0000313" key="7">
    <source>
        <dbReference type="EMBL" id="AZQ65431.1"/>
    </source>
</evidence>
<protein>
    <submittedName>
        <fullName evidence="7">FUSC family protein</fullName>
    </submittedName>
</protein>
<feature type="domain" description="Integral membrane bound transporter" evidence="6">
    <location>
        <begin position="20"/>
        <end position="147"/>
    </location>
</feature>
<proteinExistence type="predicted"/>
<reference evidence="7 8" key="1">
    <citation type="submission" date="2018-12" db="EMBL/GenBank/DDBJ databases">
        <title>Flammeovirga pectinis sp. nov., isolated from the gut of the Korean scallop, Patinopecten yessoensis.</title>
        <authorList>
            <person name="Bae J.-W."/>
            <person name="Jeong Y.-S."/>
            <person name="Kang W."/>
        </authorList>
    </citation>
    <scope>NUCLEOTIDE SEQUENCE [LARGE SCALE GENOMIC DNA]</scope>
    <source>
        <strain evidence="7 8">L12M1</strain>
    </source>
</reference>
<keyword evidence="2 5" id="KW-0812">Transmembrane</keyword>
<feature type="transmembrane region" description="Helical" evidence="5">
    <location>
        <begin position="6"/>
        <end position="26"/>
    </location>
</feature>
<dbReference type="RefSeq" id="WP_126620137.1">
    <property type="nucleotide sequence ID" value="NZ_CP034563.1"/>
</dbReference>
<keyword evidence="3 5" id="KW-1133">Transmembrane helix</keyword>
<feature type="transmembrane region" description="Helical" evidence="5">
    <location>
        <begin position="224"/>
        <end position="244"/>
    </location>
</feature>
<dbReference type="OrthoDB" id="9818196at2"/>
<evidence type="ECO:0000256" key="5">
    <source>
        <dbReference type="SAM" id="Phobius"/>
    </source>
</evidence>
<comment type="subcellular location">
    <subcellularLocation>
        <location evidence="1">Membrane</location>
        <topology evidence="1">Multi-pass membrane protein</topology>
    </subcellularLocation>
</comment>
<evidence type="ECO:0000259" key="6">
    <source>
        <dbReference type="Pfam" id="PF13515"/>
    </source>
</evidence>
<organism evidence="7 8">
    <name type="scientific">Flammeovirga pectinis</name>
    <dbReference type="NCBI Taxonomy" id="2494373"/>
    <lineage>
        <taxon>Bacteria</taxon>
        <taxon>Pseudomonadati</taxon>
        <taxon>Bacteroidota</taxon>
        <taxon>Cytophagia</taxon>
        <taxon>Cytophagales</taxon>
        <taxon>Flammeovirgaceae</taxon>
        <taxon>Flammeovirga</taxon>
    </lineage>
</organism>
<accession>A0A3Q9FUJ9</accession>
<feature type="transmembrane region" description="Helical" evidence="5">
    <location>
        <begin position="53"/>
        <end position="71"/>
    </location>
</feature>
<feature type="transmembrane region" description="Helical" evidence="5">
    <location>
        <begin position="100"/>
        <end position="118"/>
    </location>
</feature>
<feature type="transmembrane region" description="Helical" evidence="5">
    <location>
        <begin position="200"/>
        <end position="217"/>
    </location>
</feature>
<gene>
    <name evidence="7" type="ORF">EI427_24790</name>
</gene>
<keyword evidence="8" id="KW-1185">Reference proteome</keyword>
<keyword evidence="4 5" id="KW-0472">Membrane</keyword>
<dbReference type="GO" id="GO:0016020">
    <property type="term" value="C:membrane"/>
    <property type="evidence" value="ECO:0007669"/>
    <property type="project" value="UniProtKB-SubCell"/>
</dbReference>
<feature type="transmembrane region" description="Helical" evidence="5">
    <location>
        <begin position="278"/>
        <end position="296"/>
    </location>
</feature>
<dbReference type="Proteomes" id="UP000267268">
    <property type="component" value="Chromosome 2"/>
</dbReference>
<evidence type="ECO:0000256" key="3">
    <source>
        <dbReference type="ARBA" id="ARBA00022989"/>
    </source>
</evidence>
<feature type="transmembrane region" description="Helical" evidence="5">
    <location>
        <begin position="250"/>
        <end position="271"/>
    </location>
</feature>
<evidence type="ECO:0000256" key="1">
    <source>
        <dbReference type="ARBA" id="ARBA00004141"/>
    </source>
</evidence>
<evidence type="ECO:0000256" key="4">
    <source>
        <dbReference type="ARBA" id="ARBA00023136"/>
    </source>
</evidence>
<feature type="transmembrane region" description="Helical" evidence="5">
    <location>
        <begin position="177"/>
        <end position="194"/>
    </location>
</feature>
<sequence length="339" mass="38724">MTKELKSLSVLYGCIVLALLFLQHYYKLPHPEWGLLTLPLIFSPTRKNFFHKSIYRVSATFFGAFLLFALSGVTNRYLYYACLVCLIMLISHLSIKYKKYFYFFFIINVTIGIFGIGNFHSADSQSVLPIIEDRIFETLLSCALILIPLGIFLKINKEFAFTNQPPHGMEEPTHFQLFLRALITYIGYILLYILAGTKALQGAGVMLTILFASTTLYKNPVPMVYAKIKIISFSAVIVFLLKVVSPYLNLPYYINFLFIGCTYGYLMYMSFKHAKHEFFFKMIMVVGPVLYSITPPPLVNPTAFGTVLAVFLIGILFIYIGHQVSVRLHHQITNKGNRL</sequence>
<feature type="transmembrane region" description="Helical" evidence="5">
    <location>
        <begin position="138"/>
        <end position="156"/>
    </location>
</feature>